<name>A0AAJ0F3T8_9PEZI</name>
<evidence type="ECO:0000256" key="1">
    <source>
        <dbReference type="SAM" id="MobiDB-lite"/>
    </source>
</evidence>
<evidence type="ECO:0000256" key="2">
    <source>
        <dbReference type="SAM" id="SignalP"/>
    </source>
</evidence>
<gene>
    <name evidence="3" type="ORF">QBC47DRAFT_463182</name>
</gene>
<dbReference type="AlphaFoldDB" id="A0AAJ0F3T8"/>
<evidence type="ECO:0000313" key="4">
    <source>
        <dbReference type="Proteomes" id="UP001239445"/>
    </source>
</evidence>
<feature type="signal peptide" evidence="2">
    <location>
        <begin position="1"/>
        <end position="21"/>
    </location>
</feature>
<organism evidence="3 4">
    <name type="scientific">Echria macrotheca</name>
    <dbReference type="NCBI Taxonomy" id="438768"/>
    <lineage>
        <taxon>Eukaryota</taxon>
        <taxon>Fungi</taxon>
        <taxon>Dikarya</taxon>
        <taxon>Ascomycota</taxon>
        <taxon>Pezizomycotina</taxon>
        <taxon>Sordariomycetes</taxon>
        <taxon>Sordariomycetidae</taxon>
        <taxon>Sordariales</taxon>
        <taxon>Schizotheciaceae</taxon>
        <taxon>Echria</taxon>
    </lineage>
</organism>
<feature type="region of interest" description="Disordered" evidence="1">
    <location>
        <begin position="32"/>
        <end position="59"/>
    </location>
</feature>
<feature type="chain" id="PRO_5042462428" evidence="2">
    <location>
        <begin position="22"/>
        <end position="225"/>
    </location>
</feature>
<keyword evidence="4" id="KW-1185">Reference proteome</keyword>
<proteinExistence type="predicted"/>
<comment type="caution">
    <text evidence="3">The sequence shown here is derived from an EMBL/GenBank/DDBJ whole genome shotgun (WGS) entry which is preliminary data.</text>
</comment>
<evidence type="ECO:0000313" key="3">
    <source>
        <dbReference type="EMBL" id="KAK1752637.1"/>
    </source>
</evidence>
<accession>A0AAJ0F3T8</accession>
<dbReference type="Proteomes" id="UP001239445">
    <property type="component" value="Unassembled WGS sequence"/>
</dbReference>
<protein>
    <submittedName>
        <fullName evidence="3">Uncharacterized protein</fullName>
    </submittedName>
</protein>
<keyword evidence="2" id="KW-0732">Signal</keyword>
<reference evidence="3" key="1">
    <citation type="submission" date="2023-06" db="EMBL/GenBank/DDBJ databases">
        <title>Genome-scale phylogeny and comparative genomics of the fungal order Sordariales.</title>
        <authorList>
            <consortium name="Lawrence Berkeley National Laboratory"/>
            <person name="Hensen N."/>
            <person name="Bonometti L."/>
            <person name="Westerberg I."/>
            <person name="Brannstrom I.O."/>
            <person name="Guillou S."/>
            <person name="Cros-Aarteil S."/>
            <person name="Calhoun S."/>
            <person name="Haridas S."/>
            <person name="Kuo A."/>
            <person name="Mondo S."/>
            <person name="Pangilinan J."/>
            <person name="Riley R."/>
            <person name="Labutti K."/>
            <person name="Andreopoulos B."/>
            <person name="Lipzen A."/>
            <person name="Chen C."/>
            <person name="Yanf M."/>
            <person name="Daum C."/>
            <person name="Ng V."/>
            <person name="Clum A."/>
            <person name="Steindorff A."/>
            <person name="Ohm R."/>
            <person name="Martin F."/>
            <person name="Silar P."/>
            <person name="Natvig D."/>
            <person name="Lalanne C."/>
            <person name="Gautier V."/>
            <person name="Ament-Velasquez S.L."/>
            <person name="Kruys A."/>
            <person name="Hutchinson M.I."/>
            <person name="Powell A.J."/>
            <person name="Barry K."/>
            <person name="Miller A.N."/>
            <person name="Grigoriev I.V."/>
            <person name="Debuchy R."/>
            <person name="Gladieux P."/>
            <person name="Thoren M.H."/>
            <person name="Johannesson H."/>
        </authorList>
    </citation>
    <scope>NUCLEOTIDE SEQUENCE</scope>
    <source>
        <strain evidence="3">PSN4</strain>
    </source>
</reference>
<dbReference type="EMBL" id="MU839839">
    <property type="protein sequence ID" value="KAK1752637.1"/>
    <property type="molecule type" value="Genomic_DNA"/>
</dbReference>
<sequence length="225" mass="25298">MKTHTTLRIFWILLSIVLGFAATTTASSADNKIQDPLTEDRTSNILNTESPRERVPGDNEAVYGPIPKAEQIFHIEFLEIAPSPIEVDKYFFILLRGSIPPPTRRELHLGPAHLASATLSITISAILENGDKLEPRTYYRIPLRTAEHAEGAHLAIRNATGAYVDHMALEGRNDVLVDAWIPAIFVTTGMWTFEVVASLGCNWGEERRYLFALTLTQWLESNDRW</sequence>